<dbReference type="GO" id="GO:0016020">
    <property type="term" value="C:membrane"/>
    <property type="evidence" value="ECO:0007669"/>
    <property type="project" value="InterPro"/>
</dbReference>
<dbReference type="AlphaFoldDB" id="X0V600"/>
<evidence type="ECO:0000259" key="3">
    <source>
        <dbReference type="Pfam" id="PF25967"/>
    </source>
</evidence>
<comment type="caution">
    <text evidence="4">The sequence shown here is derived from an EMBL/GenBank/DDBJ whole genome shotgun (WGS) entry which is preliminary data.</text>
</comment>
<dbReference type="InterPro" id="IPR050465">
    <property type="entry name" value="UPF0194_transport"/>
</dbReference>
<dbReference type="EMBL" id="BARS01021062">
    <property type="protein sequence ID" value="GAG13500.1"/>
    <property type="molecule type" value="Genomic_DNA"/>
</dbReference>
<reference evidence="4" key="1">
    <citation type="journal article" date="2014" name="Front. Microbiol.">
        <title>High frequency of phylogenetically diverse reductive dehalogenase-homologous genes in deep subseafloor sedimentary metagenomes.</title>
        <authorList>
            <person name="Kawai M."/>
            <person name="Futagami T."/>
            <person name="Toyoda A."/>
            <person name="Takaki Y."/>
            <person name="Nishi S."/>
            <person name="Hori S."/>
            <person name="Arai W."/>
            <person name="Tsubouchi T."/>
            <person name="Morono Y."/>
            <person name="Uchiyama I."/>
            <person name="Ito T."/>
            <person name="Fujiyama A."/>
            <person name="Inagaki F."/>
            <person name="Takami H."/>
        </authorList>
    </citation>
    <scope>NUCLEOTIDE SEQUENCE</scope>
    <source>
        <strain evidence="4">Expedition CK06-06</strain>
    </source>
</reference>
<organism evidence="4">
    <name type="scientific">marine sediment metagenome</name>
    <dbReference type="NCBI Taxonomy" id="412755"/>
    <lineage>
        <taxon>unclassified sequences</taxon>
        <taxon>metagenomes</taxon>
        <taxon>ecological metagenomes</taxon>
    </lineage>
</organism>
<feature type="non-terminal residue" evidence="4">
    <location>
        <position position="272"/>
    </location>
</feature>
<sequence length="272" mass="28901">FTSGGQKDTAEAQVLNAEVGVRMAEINLAKLDEAPKASAVASARSQIAQAESSLARLLSMPSPEDVAVAESQVAQARVGVEIAQSRLADASLTVPFAGTLVSWDLHEGDALVPGAPVGTLVDLSRLHIEVGIDETEIGRVAPGQEVRITFDAFLDQPVAGHVAEIDLVGTLLQGIVNYGVRIEPSATDLGIKPAMTAAIEIVVKQKEDVLLVPNRALRRDQEGKHVEVLRGNVPTRVYITTGLSNDDYTEVISGLKEGDEIVVSRPRENLFS</sequence>
<dbReference type="PANTHER" id="PTHR32347">
    <property type="entry name" value="EFFLUX SYSTEM COMPONENT YKNX-RELATED"/>
    <property type="match status" value="1"/>
</dbReference>
<dbReference type="Gene3D" id="2.40.30.170">
    <property type="match status" value="1"/>
</dbReference>
<dbReference type="SUPFAM" id="SSF111369">
    <property type="entry name" value="HlyD-like secretion proteins"/>
    <property type="match status" value="1"/>
</dbReference>
<dbReference type="InterPro" id="IPR058627">
    <property type="entry name" value="MdtA-like_C"/>
</dbReference>
<proteinExistence type="predicted"/>
<dbReference type="Pfam" id="PF25967">
    <property type="entry name" value="RND-MFP_C"/>
    <property type="match status" value="1"/>
</dbReference>
<evidence type="ECO:0000313" key="4">
    <source>
        <dbReference type="EMBL" id="GAG13500.1"/>
    </source>
</evidence>
<dbReference type="Gene3D" id="2.40.420.20">
    <property type="match status" value="1"/>
</dbReference>
<comment type="subcellular location">
    <subcellularLocation>
        <location evidence="1">Cell envelope</location>
    </subcellularLocation>
</comment>
<dbReference type="GO" id="GO:0022857">
    <property type="term" value="F:transmembrane transporter activity"/>
    <property type="evidence" value="ECO:0007669"/>
    <property type="project" value="InterPro"/>
</dbReference>
<protein>
    <recommendedName>
        <fullName evidence="3">Multidrug resistance protein MdtA-like C-terminal permuted SH3 domain-containing protein</fullName>
    </recommendedName>
</protein>
<name>X0V600_9ZZZZ</name>
<dbReference type="GO" id="GO:0030313">
    <property type="term" value="C:cell envelope"/>
    <property type="evidence" value="ECO:0007669"/>
    <property type="project" value="UniProtKB-SubCell"/>
</dbReference>
<gene>
    <name evidence="4" type="ORF">S01H1_33885</name>
</gene>
<feature type="domain" description="Multidrug resistance protein MdtA-like C-terminal permuted SH3" evidence="3">
    <location>
        <begin position="208"/>
        <end position="265"/>
    </location>
</feature>
<dbReference type="InterPro" id="IPR006143">
    <property type="entry name" value="RND_pump_MFP"/>
</dbReference>
<evidence type="ECO:0000256" key="2">
    <source>
        <dbReference type="ARBA" id="ARBA00023054"/>
    </source>
</evidence>
<evidence type="ECO:0000256" key="1">
    <source>
        <dbReference type="ARBA" id="ARBA00004196"/>
    </source>
</evidence>
<dbReference type="PANTHER" id="PTHR32347:SF23">
    <property type="entry name" value="BLL5650 PROTEIN"/>
    <property type="match status" value="1"/>
</dbReference>
<accession>X0V600</accession>
<keyword evidence="2" id="KW-0175">Coiled coil</keyword>
<dbReference type="NCBIfam" id="TIGR01730">
    <property type="entry name" value="RND_mfp"/>
    <property type="match status" value="1"/>
</dbReference>
<feature type="non-terminal residue" evidence="4">
    <location>
        <position position="1"/>
    </location>
</feature>